<reference evidence="1" key="1">
    <citation type="journal article" date="2019" name="Sci. Rep.">
        <title>Draft genome of Tanacetum cinerariifolium, the natural source of mosquito coil.</title>
        <authorList>
            <person name="Yamashiro T."/>
            <person name="Shiraishi A."/>
            <person name="Satake H."/>
            <person name="Nakayama K."/>
        </authorList>
    </citation>
    <scope>NUCLEOTIDE SEQUENCE</scope>
</reference>
<sequence>MEERDQLIAELEKVAVGSGAIKYVQILRRRQERDGVKLGLLKDLLRHARNETHEGKLELDAVASGFFAFSSGIWLGDSTPSLPDLLGPSVIVVVFLPTDASSRTCAAGDFMVSAAGSASNGSVTGCKTTSKSGTNVCASGVKHVTVAVAVPSLIIALKQYLFVNVMTLLLTCLECPLLLECWDLGKSKVDLLQVLDVNYTTYAPGSGCIAAPKGIAYAIDTSDCSGKLALEIGTMLVYILKVRVMSFGSVRSHAFVVVHRKREIISSLCGGKPAKFSEFRYSAGYSSSVSPSSFPCGTASSKLRSASAVSESGMHNSGDSSSKFSGIWKYECAVLPDGNNNAAIPEAVTVRTIFSSERKTFESLRAISSDRFFHMLFHSCTGSETLQKIRI</sequence>
<name>A0A6L2MDC2_TANCI</name>
<organism evidence="1">
    <name type="scientific">Tanacetum cinerariifolium</name>
    <name type="common">Dalmatian daisy</name>
    <name type="synonym">Chrysanthemum cinerariifolium</name>
    <dbReference type="NCBI Taxonomy" id="118510"/>
    <lineage>
        <taxon>Eukaryota</taxon>
        <taxon>Viridiplantae</taxon>
        <taxon>Streptophyta</taxon>
        <taxon>Embryophyta</taxon>
        <taxon>Tracheophyta</taxon>
        <taxon>Spermatophyta</taxon>
        <taxon>Magnoliopsida</taxon>
        <taxon>eudicotyledons</taxon>
        <taxon>Gunneridae</taxon>
        <taxon>Pentapetalae</taxon>
        <taxon>asterids</taxon>
        <taxon>campanulids</taxon>
        <taxon>Asterales</taxon>
        <taxon>Asteraceae</taxon>
        <taxon>Asteroideae</taxon>
        <taxon>Anthemideae</taxon>
        <taxon>Anthemidinae</taxon>
        <taxon>Tanacetum</taxon>
    </lineage>
</organism>
<dbReference type="EMBL" id="BKCJ010006318">
    <property type="protein sequence ID" value="GEU71509.1"/>
    <property type="molecule type" value="Genomic_DNA"/>
</dbReference>
<gene>
    <name evidence="1" type="ORF">Tci_043487</name>
</gene>
<accession>A0A6L2MDC2</accession>
<comment type="caution">
    <text evidence="1">The sequence shown here is derived from an EMBL/GenBank/DDBJ whole genome shotgun (WGS) entry which is preliminary data.</text>
</comment>
<evidence type="ECO:0000313" key="1">
    <source>
        <dbReference type="EMBL" id="GEU71509.1"/>
    </source>
</evidence>
<protein>
    <submittedName>
        <fullName evidence="1">Uncharacterized protein</fullName>
    </submittedName>
</protein>
<proteinExistence type="predicted"/>
<dbReference type="AlphaFoldDB" id="A0A6L2MDC2"/>